<dbReference type="InterPro" id="IPR051601">
    <property type="entry name" value="Serine_prot/Carboxylest_S33"/>
</dbReference>
<evidence type="ECO:0008006" key="8">
    <source>
        <dbReference type="Google" id="ProtNLM"/>
    </source>
</evidence>
<dbReference type="Pfam" id="PF00561">
    <property type="entry name" value="Abhydrolase_1"/>
    <property type="match status" value="1"/>
</dbReference>
<dbReference type="GO" id="GO:0016787">
    <property type="term" value="F:hydrolase activity"/>
    <property type="evidence" value="ECO:0007669"/>
    <property type="project" value="UniProtKB-KW"/>
</dbReference>
<dbReference type="GeneID" id="28897942"/>
<dbReference type="InterPro" id="IPR029058">
    <property type="entry name" value="AB_hydrolase_fold"/>
</dbReference>
<dbReference type="InterPro" id="IPR013595">
    <property type="entry name" value="Pept_S33_TAP-like_C"/>
</dbReference>
<dbReference type="Gene3D" id="3.40.50.1820">
    <property type="entry name" value="alpha/beta hydrolase"/>
    <property type="match status" value="1"/>
</dbReference>
<sequence length="696" mass="77879">MDESTKSIKNTNTDEFTPRVSLHYHEARSMRRRRLEMLRRSIIYAGIAGLVAWLLLGYFTDWTGVVARCSSSSGHRTGLWDIKCTKKCSEQFEWDDVTPTRHLIYHSCYDGLECARLDVPMDWNRTDGKGARVAIAIVKIPAKVPVTDSRYGGPVLINPGGPGGSGTYLAIRSGRDIQTVVDAAESPSQITTSSSLYYDIIGFDPRGVNLTTPHFSCFPDAFSRQVWQTQLEAEGIIGESKDLSNVLWTRAKALGEGCSRSMINGEDGNIKNFMNTSPVVRDMVEIIERHGEWRETEARHYLANSGTRLSLKDQSMASSREAILERTRWRKGEEKLLYWGFSYGTVIGATFAAMYPDLVGRVVIDGVVDTPDYYQGGWLHNLQDSDLIVDKFCEYCSKAGPDHCPFYTEGGAEGVKTRFERVLSSLKKQPIGVPANAAEGAEIVTWTDARVLIMNSLYVPYEQFPVVAQILLETEQGNGTSLARIKRSRRSPACPNTECRRAEPYSQWCMRPGENNFEVKAGILCTDGESLLDDTREDFESYLSELRRQSKWVGDIWAHIRLECVGWDPRPKWRFTGPFGGKTAHPMLVIGNTLDPVTPLRNAFNVSSRYANSVVLQQDSEGHCSLSAPSLCTAKTVRNYFQTGELPSPKTVCDVDARPLLGTGKDEWRGESKVKSWEDTVLLNTLKRLMKSVFSG</sequence>
<keyword evidence="3" id="KW-1133">Transmembrane helix</keyword>
<dbReference type="InterPro" id="IPR000073">
    <property type="entry name" value="AB_hydrolase_1"/>
</dbReference>
<evidence type="ECO:0000313" key="6">
    <source>
        <dbReference type="EMBL" id="KZF21501.1"/>
    </source>
</evidence>
<keyword evidence="2" id="KW-0378">Hydrolase</keyword>
<keyword evidence="3" id="KW-0472">Membrane</keyword>
<evidence type="ECO:0000256" key="2">
    <source>
        <dbReference type="ARBA" id="ARBA00022801"/>
    </source>
</evidence>
<evidence type="ECO:0000256" key="1">
    <source>
        <dbReference type="ARBA" id="ARBA00010088"/>
    </source>
</evidence>
<accession>A0A165FXG2</accession>
<dbReference type="Pfam" id="PF08386">
    <property type="entry name" value="Abhydrolase_4"/>
    <property type="match status" value="1"/>
</dbReference>
<dbReference type="Proteomes" id="UP000076632">
    <property type="component" value="Unassembled WGS sequence"/>
</dbReference>
<comment type="similarity">
    <text evidence="1">Belongs to the peptidase S33 family.</text>
</comment>
<protein>
    <recommendedName>
        <fullName evidence="8">Proteinase</fullName>
    </recommendedName>
</protein>
<keyword evidence="3" id="KW-0812">Transmembrane</keyword>
<feature type="domain" description="Peptidase S33 tripeptidyl aminopeptidase-like C-terminal" evidence="5">
    <location>
        <begin position="553"/>
        <end position="653"/>
    </location>
</feature>
<dbReference type="PANTHER" id="PTHR43248">
    <property type="entry name" value="2-SUCCINYL-6-HYDROXY-2,4-CYCLOHEXADIENE-1-CARBOXYLATE SYNTHASE"/>
    <property type="match status" value="1"/>
</dbReference>
<reference evidence="6 7" key="1">
    <citation type="journal article" date="2016" name="Fungal Biol.">
        <title>The genome of Xylona heveae provides a window into fungal endophytism.</title>
        <authorList>
            <person name="Gazis R."/>
            <person name="Kuo A."/>
            <person name="Riley R."/>
            <person name="LaButti K."/>
            <person name="Lipzen A."/>
            <person name="Lin J."/>
            <person name="Amirebrahimi M."/>
            <person name="Hesse C.N."/>
            <person name="Spatafora J.W."/>
            <person name="Henrissat B."/>
            <person name="Hainaut M."/>
            <person name="Grigoriev I.V."/>
            <person name="Hibbett D.S."/>
        </authorList>
    </citation>
    <scope>NUCLEOTIDE SEQUENCE [LARGE SCALE GENOMIC DNA]</scope>
    <source>
        <strain evidence="6 7">TC161</strain>
    </source>
</reference>
<evidence type="ECO:0000259" key="5">
    <source>
        <dbReference type="Pfam" id="PF08386"/>
    </source>
</evidence>
<dbReference type="STRING" id="1328760.A0A165FXG2"/>
<dbReference type="SUPFAM" id="SSF53474">
    <property type="entry name" value="alpha/beta-Hydrolases"/>
    <property type="match status" value="1"/>
</dbReference>
<feature type="domain" description="AB hydrolase-1" evidence="4">
    <location>
        <begin position="154"/>
        <end position="371"/>
    </location>
</feature>
<feature type="transmembrane region" description="Helical" evidence="3">
    <location>
        <begin position="41"/>
        <end position="59"/>
    </location>
</feature>
<proteinExistence type="inferred from homology"/>
<evidence type="ECO:0000259" key="4">
    <source>
        <dbReference type="Pfam" id="PF00561"/>
    </source>
</evidence>
<dbReference type="RefSeq" id="XP_018187056.1">
    <property type="nucleotide sequence ID" value="XM_018332805.1"/>
</dbReference>
<dbReference type="OrthoDB" id="425534at2759"/>
<keyword evidence="7" id="KW-1185">Reference proteome</keyword>
<evidence type="ECO:0000256" key="3">
    <source>
        <dbReference type="SAM" id="Phobius"/>
    </source>
</evidence>
<dbReference type="AlphaFoldDB" id="A0A165FXG2"/>
<dbReference type="EMBL" id="KV407460">
    <property type="protein sequence ID" value="KZF21501.1"/>
    <property type="molecule type" value="Genomic_DNA"/>
</dbReference>
<organism evidence="6 7">
    <name type="scientific">Xylona heveae (strain CBS 132557 / TC161)</name>
    <dbReference type="NCBI Taxonomy" id="1328760"/>
    <lineage>
        <taxon>Eukaryota</taxon>
        <taxon>Fungi</taxon>
        <taxon>Dikarya</taxon>
        <taxon>Ascomycota</taxon>
        <taxon>Pezizomycotina</taxon>
        <taxon>Xylonomycetes</taxon>
        <taxon>Xylonales</taxon>
        <taxon>Xylonaceae</taxon>
        <taxon>Xylona</taxon>
    </lineage>
</organism>
<gene>
    <name evidence="6" type="ORF">L228DRAFT_248214</name>
</gene>
<name>A0A165FXG2_XYLHT</name>
<dbReference type="OMA" id="WAEIRMS"/>
<evidence type="ECO:0000313" key="7">
    <source>
        <dbReference type="Proteomes" id="UP000076632"/>
    </source>
</evidence>
<dbReference type="PANTHER" id="PTHR43248:SF25">
    <property type="entry name" value="AB HYDROLASE-1 DOMAIN-CONTAINING PROTEIN-RELATED"/>
    <property type="match status" value="1"/>
</dbReference>
<dbReference type="InParanoid" id="A0A165FXG2"/>